<reference evidence="6 7" key="1">
    <citation type="submission" date="2015-01" db="EMBL/GenBank/DDBJ databases">
        <title>Genome of allotetraploid Gossypium barbadense reveals genomic plasticity and fiber elongation in cotton evolution.</title>
        <authorList>
            <person name="Chen X."/>
            <person name="Liu X."/>
            <person name="Zhao B."/>
            <person name="Zheng H."/>
            <person name="Hu Y."/>
            <person name="Lu G."/>
            <person name="Yang C."/>
            <person name="Chen J."/>
            <person name="Shan C."/>
            <person name="Zhang L."/>
            <person name="Zhou Y."/>
            <person name="Wang L."/>
            <person name="Guo W."/>
            <person name="Bai Y."/>
            <person name="Ruan J."/>
            <person name="Shangguan X."/>
            <person name="Mao Y."/>
            <person name="Jiang J."/>
            <person name="Zhu Y."/>
            <person name="Lei J."/>
            <person name="Kang H."/>
            <person name="Chen S."/>
            <person name="He X."/>
            <person name="Wang R."/>
            <person name="Wang Y."/>
            <person name="Chen J."/>
            <person name="Wang L."/>
            <person name="Yu S."/>
            <person name="Wang B."/>
            <person name="Wei J."/>
            <person name="Song S."/>
            <person name="Lu X."/>
            <person name="Gao Z."/>
            <person name="Gu W."/>
            <person name="Deng X."/>
            <person name="Ma D."/>
            <person name="Wang S."/>
            <person name="Liang W."/>
            <person name="Fang L."/>
            <person name="Cai C."/>
            <person name="Zhu X."/>
            <person name="Zhou B."/>
            <person name="Zhang Y."/>
            <person name="Chen Z."/>
            <person name="Xu S."/>
            <person name="Zhu R."/>
            <person name="Wang S."/>
            <person name="Zhang T."/>
            <person name="Zhao G."/>
        </authorList>
    </citation>
    <scope>NUCLEOTIDE SEQUENCE [LARGE SCALE GENOMIC DNA]</scope>
    <source>
        <strain evidence="7">cv. Xinhai21</strain>
        <tissue evidence="6">Leaf</tissue>
    </source>
</reference>
<dbReference type="PANTHER" id="PTHR33124:SF40">
    <property type="entry name" value="TRANSCRIPTION FACTOR IBH1"/>
    <property type="match status" value="1"/>
</dbReference>
<feature type="domain" description="IBH1-like N-terminal" evidence="5">
    <location>
        <begin position="161"/>
        <end position="228"/>
    </location>
</feature>
<proteinExistence type="predicted"/>
<evidence type="ECO:0000313" key="7">
    <source>
        <dbReference type="Proteomes" id="UP000239757"/>
    </source>
</evidence>
<dbReference type="EMBL" id="KZ663214">
    <property type="protein sequence ID" value="PPS14907.1"/>
    <property type="molecule type" value="Genomic_DNA"/>
</dbReference>
<dbReference type="AlphaFoldDB" id="A0A2P5YH28"/>
<feature type="domain" description="IBH1-like N-terminal" evidence="5">
    <location>
        <begin position="13"/>
        <end position="80"/>
    </location>
</feature>
<dbReference type="CDD" id="cd11444">
    <property type="entry name" value="bHLH_AtIBH1_like"/>
    <property type="match status" value="1"/>
</dbReference>
<keyword evidence="2" id="KW-0805">Transcription regulation</keyword>
<dbReference type="GO" id="GO:0006355">
    <property type="term" value="P:regulation of DNA-templated transcription"/>
    <property type="evidence" value="ECO:0007669"/>
    <property type="project" value="InterPro"/>
</dbReference>
<dbReference type="InterPro" id="IPR059002">
    <property type="entry name" value="IBH1_N"/>
</dbReference>
<dbReference type="InterPro" id="IPR044549">
    <property type="entry name" value="bHLH_AtIBH1-like"/>
</dbReference>
<dbReference type="Proteomes" id="UP000239757">
    <property type="component" value="Unassembled WGS sequence"/>
</dbReference>
<protein>
    <recommendedName>
        <fullName evidence="5">IBH1-like N-terminal domain-containing protein</fullName>
    </recommendedName>
</protein>
<evidence type="ECO:0000256" key="2">
    <source>
        <dbReference type="ARBA" id="ARBA00023015"/>
    </source>
</evidence>
<dbReference type="InterPro" id="IPR044660">
    <property type="entry name" value="IBH1-like"/>
</dbReference>
<evidence type="ECO:0000256" key="4">
    <source>
        <dbReference type="ARBA" id="ARBA00023242"/>
    </source>
</evidence>
<gene>
    <name evidence="6" type="ORF">GOBAR_AA05684</name>
</gene>
<keyword evidence="3" id="KW-0804">Transcription</keyword>
<evidence type="ECO:0000313" key="6">
    <source>
        <dbReference type="EMBL" id="PPS14907.1"/>
    </source>
</evidence>
<dbReference type="PANTHER" id="PTHR33124">
    <property type="entry name" value="TRANSCRIPTION FACTOR IBH1-LIKE 1"/>
    <property type="match status" value="1"/>
</dbReference>
<organism evidence="6 7">
    <name type="scientific">Gossypium barbadense</name>
    <name type="common">Sea Island cotton</name>
    <name type="synonym">Hibiscus barbadensis</name>
    <dbReference type="NCBI Taxonomy" id="3634"/>
    <lineage>
        <taxon>Eukaryota</taxon>
        <taxon>Viridiplantae</taxon>
        <taxon>Streptophyta</taxon>
        <taxon>Embryophyta</taxon>
        <taxon>Tracheophyta</taxon>
        <taxon>Spermatophyta</taxon>
        <taxon>Magnoliopsida</taxon>
        <taxon>eudicotyledons</taxon>
        <taxon>Gunneridae</taxon>
        <taxon>Pentapetalae</taxon>
        <taxon>rosids</taxon>
        <taxon>malvids</taxon>
        <taxon>Malvales</taxon>
        <taxon>Malvaceae</taxon>
        <taxon>Malvoideae</taxon>
        <taxon>Gossypium</taxon>
    </lineage>
</organism>
<dbReference type="OrthoDB" id="786845at2759"/>
<keyword evidence="4" id="KW-0539">Nucleus</keyword>
<evidence type="ECO:0000256" key="3">
    <source>
        <dbReference type="ARBA" id="ARBA00023163"/>
    </source>
</evidence>
<dbReference type="GO" id="GO:0005634">
    <property type="term" value="C:nucleus"/>
    <property type="evidence" value="ECO:0007669"/>
    <property type="project" value="UniProtKB-SubCell"/>
</dbReference>
<dbReference type="Pfam" id="PF26576">
    <property type="entry name" value="IBH1_N"/>
    <property type="match status" value="2"/>
</dbReference>
<comment type="subcellular location">
    <subcellularLocation>
        <location evidence="1">Nucleus</location>
    </subcellularLocation>
</comment>
<sequence>MMNTPQQVKNPSSSLKSRFITRFLGALTKITAEDPISSSSPTRIFQRYRRIKVASNKSMAYSVRSRRIWSRAMLSRFRSRRSAFSGRRSSVKTTNCTTSPPPALIKVTINEKKTAKGGLDMQTDELRELVPGGEAMDVCNLLDETAHYIKCLTTQVKNPSSSLKSRFITRFLGALTKITAEDPISSSSPTRIFQRYRRIKVASNKSMAYSVRSRRIWSRAMLSRFRSRRSAFSGRRSSVKTTNCTTSPPPALIKVTINEKKTAKGGLDMQTDELRELVPGGEAMDVCNLLDETAHYIKCLTTQVQVMRKIVDFYHLSK</sequence>
<name>A0A2P5YH28_GOSBA</name>
<accession>A0A2P5YH28</accession>
<evidence type="ECO:0000259" key="5">
    <source>
        <dbReference type="Pfam" id="PF26576"/>
    </source>
</evidence>
<evidence type="ECO:0000256" key="1">
    <source>
        <dbReference type="ARBA" id="ARBA00004123"/>
    </source>
</evidence>